<protein>
    <submittedName>
        <fullName evidence="2">Uncharacterized protein</fullName>
    </submittedName>
</protein>
<dbReference type="EMBL" id="KV453911">
    <property type="protein sequence ID" value="ODV80193.1"/>
    <property type="molecule type" value="Genomic_DNA"/>
</dbReference>
<feature type="non-terminal residue" evidence="2">
    <location>
        <position position="407"/>
    </location>
</feature>
<keyword evidence="3" id="KW-1185">Reference proteome</keyword>
<feature type="transmembrane region" description="Helical" evidence="1">
    <location>
        <begin position="216"/>
        <end position="238"/>
    </location>
</feature>
<dbReference type="STRING" id="984487.A0A1E4SL16"/>
<feature type="transmembrane region" description="Helical" evidence="1">
    <location>
        <begin position="69"/>
        <end position="92"/>
    </location>
</feature>
<keyword evidence="1" id="KW-1133">Transmembrane helix</keyword>
<dbReference type="InterPro" id="IPR021460">
    <property type="entry name" value="DUF3112"/>
</dbReference>
<dbReference type="GeneID" id="30982347"/>
<reference evidence="3" key="1">
    <citation type="submission" date="2016-05" db="EMBL/GenBank/DDBJ databases">
        <title>Comparative genomics of biotechnologically important yeasts.</title>
        <authorList>
            <consortium name="DOE Joint Genome Institute"/>
            <person name="Riley R."/>
            <person name="Haridas S."/>
            <person name="Wolfe K.H."/>
            <person name="Lopes M.R."/>
            <person name="Hittinger C.T."/>
            <person name="Goker M."/>
            <person name="Salamov A."/>
            <person name="Wisecaver J."/>
            <person name="Long T.M."/>
            <person name="Aerts A.L."/>
            <person name="Barry K."/>
            <person name="Choi C."/>
            <person name="Clum A."/>
            <person name="Coughlan A.Y."/>
            <person name="Deshpande S."/>
            <person name="Douglass A.P."/>
            <person name="Hanson S.J."/>
            <person name="Klenk H.-P."/>
            <person name="Labutti K."/>
            <person name="Lapidus A."/>
            <person name="Lindquist E."/>
            <person name="Lipzen A."/>
            <person name="Meier-Kolthoff J.P."/>
            <person name="Ohm R.A."/>
            <person name="Otillar R.P."/>
            <person name="Pangilinan J."/>
            <person name="Peng Y."/>
            <person name="Rokas A."/>
            <person name="Rosa C.A."/>
            <person name="Scheuner C."/>
            <person name="Sibirny A.A."/>
            <person name="Slot J.C."/>
            <person name="Stielow J.B."/>
            <person name="Sun H."/>
            <person name="Kurtzman C.P."/>
            <person name="Blackwell M."/>
            <person name="Grigoriev I.V."/>
            <person name="Jeffries T.W."/>
        </authorList>
    </citation>
    <scope>NUCLEOTIDE SEQUENCE [LARGE SCALE GENOMIC DNA]</scope>
    <source>
        <strain evidence="3">NRRL Y-17324</strain>
    </source>
</reference>
<evidence type="ECO:0000256" key="1">
    <source>
        <dbReference type="SAM" id="Phobius"/>
    </source>
</evidence>
<dbReference type="AlphaFoldDB" id="A0A1E4SL16"/>
<feature type="transmembrane region" description="Helical" evidence="1">
    <location>
        <begin position="138"/>
        <end position="159"/>
    </location>
</feature>
<sequence length="407" mass="46386">MADEDYTATVGFLHLVRAINNNPEDGTGIKNLIDFSHNAMGPLIPQVLVDKLITLQINLFGDYAKKADIAPSIVFCVVFFVIAICHLVIFLINFSRGHYFYISIGLVIYSMMRIVGFALRAVWAEDVTRIGVGLTSEILSIVPSIIIVSLNLILAQRLFTWRHPVGGTRMLFNSFMFGTYFFVLVVLAITVTAAFVPYLHYLSSQAYESWKKVNMATSILVILYSLTSISLIGLSYWAPTKKDERLYTYQPWWIDSFRPFYFVKPGAAAEAEETFMKRNHNHRHAVRVIAATHHNFNMVEGLTNQRGDLKHNKSIMILVVSTLFIFIGALGRSISIFQNRQQKYSSGICNYVAMYIIWGALEAIINILYIVGRIDLRFYRPDILPQKVRSIITAEQTYYPSEEEDEE</sequence>
<gene>
    <name evidence="2" type="ORF">CANTADRAFT_27831</name>
</gene>
<accession>A0A1E4SL16</accession>
<evidence type="ECO:0000313" key="3">
    <source>
        <dbReference type="Proteomes" id="UP000094285"/>
    </source>
</evidence>
<evidence type="ECO:0000313" key="2">
    <source>
        <dbReference type="EMBL" id="ODV80193.1"/>
    </source>
</evidence>
<dbReference type="Proteomes" id="UP000094285">
    <property type="component" value="Unassembled WGS sequence"/>
</dbReference>
<keyword evidence="1" id="KW-0472">Membrane</keyword>
<proteinExistence type="predicted"/>
<feature type="transmembrane region" description="Helical" evidence="1">
    <location>
        <begin position="352"/>
        <end position="371"/>
    </location>
</feature>
<dbReference type="PANTHER" id="PTHR35184">
    <property type="entry name" value="YALI0C10208P"/>
    <property type="match status" value="1"/>
</dbReference>
<dbReference type="OrthoDB" id="3357002at2759"/>
<dbReference type="PANTHER" id="PTHR35184:SF1">
    <property type="entry name" value="INTEGRAL MEMBRANE PROTEIN"/>
    <property type="match status" value="1"/>
</dbReference>
<feature type="transmembrane region" description="Helical" evidence="1">
    <location>
        <begin position="99"/>
        <end position="118"/>
    </location>
</feature>
<dbReference type="RefSeq" id="XP_020065315.1">
    <property type="nucleotide sequence ID" value="XM_020208210.1"/>
</dbReference>
<dbReference type="Pfam" id="PF11309">
    <property type="entry name" value="DUF3112"/>
    <property type="match status" value="1"/>
</dbReference>
<feature type="transmembrane region" description="Helical" evidence="1">
    <location>
        <begin position="315"/>
        <end position="337"/>
    </location>
</feature>
<organism evidence="2 3">
    <name type="scientific">Suhomyces tanzawaensis NRRL Y-17324</name>
    <dbReference type="NCBI Taxonomy" id="984487"/>
    <lineage>
        <taxon>Eukaryota</taxon>
        <taxon>Fungi</taxon>
        <taxon>Dikarya</taxon>
        <taxon>Ascomycota</taxon>
        <taxon>Saccharomycotina</taxon>
        <taxon>Pichiomycetes</taxon>
        <taxon>Debaryomycetaceae</taxon>
        <taxon>Suhomyces</taxon>
    </lineage>
</organism>
<keyword evidence="1" id="KW-0812">Transmembrane</keyword>
<feature type="transmembrane region" description="Helical" evidence="1">
    <location>
        <begin position="171"/>
        <end position="196"/>
    </location>
</feature>
<name>A0A1E4SL16_9ASCO</name>